<feature type="compositionally biased region" description="Basic and acidic residues" evidence="1">
    <location>
        <begin position="151"/>
        <end position="172"/>
    </location>
</feature>
<keyword evidence="3" id="KW-1185">Reference proteome</keyword>
<feature type="non-terminal residue" evidence="2">
    <location>
        <position position="1"/>
    </location>
</feature>
<dbReference type="AlphaFoldDB" id="C5KNP2"/>
<feature type="compositionally biased region" description="Low complexity" evidence="1">
    <location>
        <begin position="186"/>
        <end position="197"/>
    </location>
</feature>
<feature type="compositionally biased region" description="Polar residues" evidence="1">
    <location>
        <begin position="1"/>
        <end position="11"/>
    </location>
</feature>
<dbReference type="OrthoDB" id="10462203at2759"/>
<protein>
    <submittedName>
        <fullName evidence="2">Uncharacterized protein</fullName>
    </submittedName>
</protein>
<gene>
    <name evidence="2" type="ORF">Pmar_PMAR020030</name>
</gene>
<organism evidence="3">
    <name type="scientific">Perkinsus marinus (strain ATCC 50983 / TXsc)</name>
    <dbReference type="NCBI Taxonomy" id="423536"/>
    <lineage>
        <taxon>Eukaryota</taxon>
        <taxon>Sar</taxon>
        <taxon>Alveolata</taxon>
        <taxon>Perkinsozoa</taxon>
        <taxon>Perkinsea</taxon>
        <taxon>Perkinsida</taxon>
        <taxon>Perkinsidae</taxon>
        <taxon>Perkinsus</taxon>
    </lineage>
</organism>
<evidence type="ECO:0000313" key="2">
    <source>
        <dbReference type="EMBL" id="EER13901.1"/>
    </source>
</evidence>
<feature type="compositionally biased region" description="Basic residues" evidence="1">
    <location>
        <begin position="73"/>
        <end position="93"/>
    </location>
</feature>
<feature type="compositionally biased region" description="Polar residues" evidence="1">
    <location>
        <begin position="104"/>
        <end position="126"/>
    </location>
</feature>
<accession>C5KNP2</accession>
<dbReference type="EMBL" id="GG674684">
    <property type="protein sequence ID" value="EER13901.1"/>
    <property type="molecule type" value="Genomic_DNA"/>
</dbReference>
<dbReference type="GeneID" id="9059507"/>
<evidence type="ECO:0000256" key="1">
    <source>
        <dbReference type="SAM" id="MobiDB-lite"/>
    </source>
</evidence>
<proteinExistence type="predicted"/>
<dbReference type="RefSeq" id="XP_002782106.1">
    <property type="nucleotide sequence ID" value="XM_002782060.1"/>
</dbReference>
<feature type="region of interest" description="Disordered" evidence="1">
    <location>
        <begin position="147"/>
        <end position="214"/>
    </location>
</feature>
<evidence type="ECO:0000313" key="3">
    <source>
        <dbReference type="Proteomes" id="UP000007800"/>
    </source>
</evidence>
<dbReference type="InParanoid" id="C5KNP2"/>
<reference evidence="2 3" key="1">
    <citation type="submission" date="2008-07" db="EMBL/GenBank/DDBJ databases">
        <authorList>
            <person name="El-Sayed N."/>
            <person name="Caler E."/>
            <person name="Inman J."/>
            <person name="Amedeo P."/>
            <person name="Hass B."/>
            <person name="Wortman J."/>
        </authorList>
    </citation>
    <scope>NUCLEOTIDE SEQUENCE [LARGE SCALE GENOMIC DNA]</scope>
    <source>
        <strain evidence="3">ATCC 50983 / TXsc</strain>
    </source>
</reference>
<name>C5KNP2_PERM5</name>
<dbReference type="Proteomes" id="UP000007800">
    <property type="component" value="Unassembled WGS sequence"/>
</dbReference>
<feature type="region of interest" description="Disordered" evidence="1">
    <location>
        <begin position="1"/>
        <end position="126"/>
    </location>
</feature>
<feature type="compositionally biased region" description="Basic and acidic residues" evidence="1">
    <location>
        <begin position="35"/>
        <end position="52"/>
    </location>
</feature>
<sequence>ATFFPTGNSSPPLVAVGKKDTPSQEVQRSEAMQGKQEKKDVDTAPKASKEPQKIAPEISTGGQQIFWPAAKATRGRSRRGASKRGKSRERKQQKKDLEKAAPAVSNTEDLGWPTTTKIGNASPTASAQEAIAAWDAFAAPDLTKAASLPAEVKDDSVANKGKESEGSAEQKKTITPTLPIPSKQNSCSSRESSLVSSTAVDKVDTPELNPPEVSEVPMAVTSLSSTTSGRMKISLRWEDVKDLYGSDKQEAKKAIEKQFVEAVSSSLHIDPSRVRVKNVVV</sequence>